<dbReference type="WBParaSite" id="HCON_00172270-00001">
    <property type="protein sequence ID" value="HCON_00172270-00001"/>
    <property type="gene ID" value="HCON_00172270"/>
</dbReference>
<keyword evidence="1" id="KW-1185">Reference proteome</keyword>
<reference evidence="2" key="1">
    <citation type="submission" date="2020-12" db="UniProtKB">
        <authorList>
            <consortium name="WormBaseParasite"/>
        </authorList>
    </citation>
    <scope>IDENTIFICATION</scope>
    <source>
        <strain evidence="2">MHco3</strain>
    </source>
</reference>
<protein>
    <submittedName>
        <fullName evidence="2">SesA domain-containing protein</fullName>
    </submittedName>
</protein>
<dbReference type="Proteomes" id="UP000025227">
    <property type="component" value="Unplaced"/>
</dbReference>
<name>A0A7I4Z1A4_HAECO</name>
<sequence>MSAQLSTAKRLLTCFGNMLLQTVESYKDEILEFLQPKSGDASANVNGEHLRQLEEAVGAVDSWISQIEATLEKFLSLRDSSSLSDTDPNEIERYLVRAKDCIATVVEYVMLLRAIKSAESMELRENMQQATTETRAQAAIPRMVELPTLPNTKIQRKYWELGKFLGIPQRKRTLAGTS</sequence>
<organism evidence="1 2">
    <name type="scientific">Haemonchus contortus</name>
    <name type="common">Barber pole worm</name>
    <dbReference type="NCBI Taxonomy" id="6289"/>
    <lineage>
        <taxon>Eukaryota</taxon>
        <taxon>Metazoa</taxon>
        <taxon>Ecdysozoa</taxon>
        <taxon>Nematoda</taxon>
        <taxon>Chromadorea</taxon>
        <taxon>Rhabditida</taxon>
        <taxon>Rhabditina</taxon>
        <taxon>Rhabditomorpha</taxon>
        <taxon>Strongyloidea</taxon>
        <taxon>Trichostrongylidae</taxon>
        <taxon>Haemonchus</taxon>
    </lineage>
</organism>
<accession>A0A7I4Z1A4</accession>
<evidence type="ECO:0000313" key="1">
    <source>
        <dbReference type="Proteomes" id="UP000025227"/>
    </source>
</evidence>
<proteinExistence type="predicted"/>
<evidence type="ECO:0000313" key="2">
    <source>
        <dbReference type="WBParaSite" id="HCON_00172270-00001"/>
    </source>
</evidence>
<dbReference type="AlphaFoldDB" id="A0A7I4Z1A4"/>